<sequence>MNMEKPTDSTHIFFDSLMSCDGDIEQSQVEDNTFTDPVLPLQVFDQMPMKRLNSTSVNQQHSTISSPMPLIVQLPK</sequence>
<organism evidence="1 2">
    <name type="scientific">Trifolium medium</name>
    <dbReference type="NCBI Taxonomy" id="97028"/>
    <lineage>
        <taxon>Eukaryota</taxon>
        <taxon>Viridiplantae</taxon>
        <taxon>Streptophyta</taxon>
        <taxon>Embryophyta</taxon>
        <taxon>Tracheophyta</taxon>
        <taxon>Spermatophyta</taxon>
        <taxon>Magnoliopsida</taxon>
        <taxon>eudicotyledons</taxon>
        <taxon>Gunneridae</taxon>
        <taxon>Pentapetalae</taxon>
        <taxon>rosids</taxon>
        <taxon>fabids</taxon>
        <taxon>Fabales</taxon>
        <taxon>Fabaceae</taxon>
        <taxon>Papilionoideae</taxon>
        <taxon>50 kb inversion clade</taxon>
        <taxon>NPAAA clade</taxon>
        <taxon>Hologalegina</taxon>
        <taxon>IRL clade</taxon>
        <taxon>Trifolieae</taxon>
        <taxon>Trifolium</taxon>
    </lineage>
</organism>
<reference evidence="1 2" key="1">
    <citation type="journal article" date="2018" name="Front. Plant Sci.">
        <title>Red Clover (Trifolium pratense) and Zigzag Clover (T. medium) - A Picture of Genomic Similarities and Differences.</title>
        <authorList>
            <person name="Dluhosova J."/>
            <person name="Istvanek J."/>
            <person name="Nedelnik J."/>
            <person name="Repkova J."/>
        </authorList>
    </citation>
    <scope>NUCLEOTIDE SEQUENCE [LARGE SCALE GENOMIC DNA]</scope>
    <source>
        <strain evidence="2">cv. 10/8</strain>
        <tissue evidence="1">Leaf</tissue>
    </source>
</reference>
<dbReference type="EMBL" id="LXQA010295046">
    <property type="protein sequence ID" value="MCI41682.1"/>
    <property type="molecule type" value="Genomic_DNA"/>
</dbReference>
<evidence type="ECO:0000313" key="1">
    <source>
        <dbReference type="EMBL" id="MCI41682.1"/>
    </source>
</evidence>
<proteinExistence type="predicted"/>
<feature type="non-terminal residue" evidence="1">
    <location>
        <position position="76"/>
    </location>
</feature>
<protein>
    <submittedName>
        <fullName evidence="1">Uncharacterized protein</fullName>
    </submittedName>
</protein>
<dbReference type="AlphaFoldDB" id="A0A392RZW5"/>
<evidence type="ECO:0000313" key="2">
    <source>
        <dbReference type="Proteomes" id="UP000265520"/>
    </source>
</evidence>
<keyword evidence="2" id="KW-1185">Reference proteome</keyword>
<accession>A0A392RZW5</accession>
<dbReference type="Proteomes" id="UP000265520">
    <property type="component" value="Unassembled WGS sequence"/>
</dbReference>
<name>A0A392RZW5_9FABA</name>
<comment type="caution">
    <text evidence="1">The sequence shown here is derived from an EMBL/GenBank/DDBJ whole genome shotgun (WGS) entry which is preliminary data.</text>
</comment>